<evidence type="ECO:0008006" key="4">
    <source>
        <dbReference type="Google" id="ProtNLM"/>
    </source>
</evidence>
<gene>
    <name evidence="2" type="ORF">BST17_09110</name>
</gene>
<proteinExistence type="predicted"/>
<dbReference type="PANTHER" id="PTHR39419:SF1">
    <property type="entry name" value="SLL0814 PROTEIN"/>
    <property type="match status" value="1"/>
</dbReference>
<organism evidence="2 3">
    <name type="scientific">Mycolicibacterium bacteremicum</name>
    <name type="common">Mycobacterium bacteremicum</name>
    <dbReference type="NCBI Taxonomy" id="564198"/>
    <lineage>
        <taxon>Bacteria</taxon>
        <taxon>Bacillati</taxon>
        <taxon>Actinomycetota</taxon>
        <taxon>Actinomycetes</taxon>
        <taxon>Mycobacteriales</taxon>
        <taxon>Mycobacteriaceae</taxon>
        <taxon>Mycolicibacterium</taxon>
    </lineage>
</organism>
<feature type="transmembrane region" description="Helical" evidence="1">
    <location>
        <begin position="12"/>
        <end position="33"/>
    </location>
</feature>
<dbReference type="EMBL" id="MVHJ01000006">
    <property type="protein sequence ID" value="ORA05358.1"/>
    <property type="molecule type" value="Genomic_DNA"/>
</dbReference>
<keyword evidence="3" id="KW-1185">Reference proteome</keyword>
<sequence>MALAVPSPSLRGVHPAWLFVAAAIASQIVYPLLPAGPRTQITVASVVLFFLAAVADVTRVHGARGAALLITIAGGGGLLAESVGVQTGFPFGDYAYTGTLGPQLLGVPVVIPLAWVMMAWPALVVARTLAARPAAVIALGALALTAWDVFLDPQMVDAGHWTWTHPDPGLPLIPGIPLTNYLGWLLVTTLIMAALHAALRPQDTTSGPAAALYLWVYFSSVMAHFVFFGLPGSAVMGGILMGAIAIPFTFALLRRRREQRPRVL</sequence>
<dbReference type="RefSeq" id="WP_083057273.1">
    <property type="nucleotide sequence ID" value="NZ_JACKVM010000014.1"/>
</dbReference>
<feature type="transmembrane region" description="Helical" evidence="1">
    <location>
        <begin position="181"/>
        <end position="199"/>
    </location>
</feature>
<keyword evidence="1" id="KW-1133">Transmembrane helix</keyword>
<dbReference type="Proteomes" id="UP000192366">
    <property type="component" value="Unassembled WGS sequence"/>
</dbReference>
<dbReference type="OrthoDB" id="9811293at2"/>
<feature type="transmembrane region" description="Helical" evidence="1">
    <location>
        <begin position="133"/>
        <end position="151"/>
    </location>
</feature>
<dbReference type="STRING" id="564198.BST17_09110"/>
<dbReference type="PANTHER" id="PTHR39419">
    <property type="entry name" value="SLL0814 PROTEIN"/>
    <property type="match status" value="1"/>
</dbReference>
<dbReference type="AlphaFoldDB" id="A0A1W9YZ57"/>
<keyword evidence="1" id="KW-0472">Membrane</keyword>
<feature type="transmembrane region" description="Helical" evidence="1">
    <location>
        <begin position="39"/>
        <end position="58"/>
    </location>
</feature>
<evidence type="ECO:0000313" key="2">
    <source>
        <dbReference type="EMBL" id="ORA05358.1"/>
    </source>
</evidence>
<dbReference type="Pfam" id="PF04240">
    <property type="entry name" value="Caroten_synth"/>
    <property type="match status" value="1"/>
</dbReference>
<reference evidence="2 3" key="1">
    <citation type="submission" date="2017-02" db="EMBL/GenBank/DDBJ databases">
        <title>The new phylogeny of genus Mycobacterium.</title>
        <authorList>
            <person name="Tortoli E."/>
            <person name="Trovato A."/>
            <person name="Cirillo D.M."/>
        </authorList>
    </citation>
    <scope>NUCLEOTIDE SEQUENCE [LARGE SCALE GENOMIC DNA]</scope>
    <source>
        <strain evidence="2 3">DSM 45578</strain>
    </source>
</reference>
<feature type="transmembrane region" description="Helical" evidence="1">
    <location>
        <begin position="234"/>
        <end position="253"/>
    </location>
</feature>
<protein>
    <recommendedName>
        <fullName evidence="4">Carotenoid biosynthesis protein</fullName>
    </recommendedName>
</protein>
<comment type="caution">
    <text evidence="2">The sequence shown here is derived from an EMBL/GenBank/DDBJ whole genome shotgun (WGS) entry which is preliminary data.</text>
</comment>
<evidence type="ECO:0000313" key="3">
    <source>
        <dbReference type="Proteomes" id="UP000192366"/>
    </source>
</evidence>
<accession>A0A1W9YZ57</accession>
<keyword evidence="1" id="KW-0812">Transmembrane</keyword>
<feature type="transmembrane region" description="Helical" evidence="1">
    <location>
        <begin position="211"/>
        <end position="228"/>
    </location>
</feature>
<evidence type="ECO:0000256" key="1">
    <source>
        <dbReference type="SAM" id="Phobius"/>
    </source>
</evidence>
<feature type="transmembrane region" description="Helical" evidence="1">
    <location>
        <begin position="65"/>
        <end position="85"/>
    </location>
</feature>
<name>A0A1W9YZ57_MYCBA</name>
<dbReference type="InterPro" id="IPR007354">
    <property type="entry name" value="CruF-like"/>
</dbReference>
<feature type="transmembrane region" description="Helical" evidence="1">
    <location>
        <begin position="105"/>
        <end position="126"/>
    </location>
</feature>